<dbReference type="PROSITE" id="PS50977">
    <property type="entry name" value="HTH_TETR_2"/>
    <property type="match status" value="1"/>
</dbReference>
<accession>A0ABV2UFP3</accession>
<dbReference type="PANTHER" id="PTHR30055:SF235">
    <property type="entry name" value="TRANSCRIPTIONAL REGULATORY PROTEIN"/>
    <property type="match status" value="1"/>
</dbReference>
<comment type="caution">
    <text evidence="5">The sequence shown here is derived from an EMBL/GenBank/DDBJ whole genome shotgun (WGS) entry which is preliminary data.</text>
</comment>
<evidence type="ECO:0000259" key="4">
    <source>
        <dbReference type="PROSITE" id="PS50977"/>
    </source>
</evidence>
<proteinExistence type="predicted"/>
<keyword evidence="6" id="KW-1185">Reference proteome</keyword>
<feature type="domain" description="HTH tetR-type" evidence="4">
    <location>
        <begin position="21"/>
        <end position="81"/>
    </location>
</feature>
<dbReference type="EMBL" id="JBEXIP010000028">
    <property type="protein sequence ID" value="MET8436661.1"/>
    <property type="molecule type" value="Genomic_DNA"/>
</dbReference>
<organism evidence="5 6">
    <name type="scientific">Streptomyces sp. 900116325</name>
    <dbReference type="NCBI Taxonomy" id="3154295"/>
    <lineage>
        <taxon>Bacteria</taxon>
        <taxon>Bacillati</taxon>
        <taxon>Actinomycetota</taxon>
        <taxon>Actinomycetes</taxon>
        <taxon>Kitasatosporales</taxon>
        <taxon>Streptomycetaceae</taxon>
        <taxon>Streptomyces</taxon>
    </lineage>
</organism>
<dbReference type="SUPFAM" id="SSF46689">
    <property type="entry name" value="Homeodomain-like"/>
    <property type="match status" value="1"/>
</dbReference>
<dbReference type="PRINTS" id="PR00455">
    <property type="entry name" value="HTHTETR"/>
</dbReference>
<reference evidence="5 6" key="1">
    <citation type="submission" date="2024-06" db="EMBL/GenBank/DDBJ databases">
        <title>The Natural Products Discovery Center: Release of the First 8490 Sequenced Strains for Exploring Actinobacteria Biosynthetic Diversity.</title>
        <authorList>
            <person name="Kalkreuter E."/>
            <person name="Kautsar S.A."/>
            <person name="Yang D."/>
            <person name="Bader C.D."/>
            <person name="Teijaro C.N."/>
            <person name="Fluegel L."/>
            <person name="Davis C.M."/>
            <person name="Simpson J.R."/>
            <person name="Lauterbach L."/>
            <person name="Steele A.D."/>
            <person name="Gui C."/>
            <person name="Meng S."/>
            <person name="Li G."/>
            <person name="Viehrig K."/>
            <person name="Ye F."/>
            <person name="Su P."/>
            <person name="Kiefer A.F."/>
            <person name="Nichols A."/>
            <person name="Cepeda A.J."/>
            <person name="Yan W."/>
            <person name="Fan B."/>
            <person name="Jiang Y."/>
            <person name="Adhikari A."/>
            <person name="Zheng C.-J."/>
            <person name="Schuster L."/>
            <person name="Cowan T.M."/>
            <person name="Smanski M.J."/>
            <person name="Chevrette M.G."/>
            <person name="De Carvalho L.P.S."/>
            <person name="Shen B."/>
        </authorList>
    </citation>
    <scope>NUCLEOTIDE SEQUENCE [LARGE SCALE GENOMIC DNA]</scope>
    <source>
        <strain evidence="5 6">NPDC005137</strain>
    </source>
</reference>
<dbReference type="InterPro" id="IPR050109">
    <property type="entry name" value="HTH-type_TetR-like_transc_reg"/>
</dbReference>
<dbReference type="SUPFAM" id="SSF48498">
    <property type="entry name" value="Tetracyclin repressor-like, C-terminal domain"/>
    <property type="match status" value="1"/>
</dbReference>
<dbReference type="RefSeq" id="WP_356503658.1">
    <property type="nucleotide sequence ID" value="NZ_JBEXEF010000001.1"/>
</dbReference>
<evidence type="ECO:0000313" key="5">
    <source>
        <dbReference type="EMBL" id="MET8436661.1"/>
    </source>
</evidence>
<feature type="region of interest" description="Disordered" evidence="3">
    <location>
        <begin position="1"/>
        <end position="22"/>
    </location>
</feature>
<evidence type="ECO:0000256" key="3">
    <source>
        <dbReference type="SAM" id="MobiDB-lite"/>
    </source>
</evidence>
<sequence length="196" mass="21167">MSGSEATVPVPSSPPVPVDQGTGRDAILRAARRAFTQRPYAEVTIRGIAADAGVSPSLVVKHFGRKEELFNTVADFGPAAEELFDAPLATLGRHMVVTLVRRRRELKSDPLLRVVFSLGNQDERSLLRDRFHEQVTEALIARLPGRERALRAELIAGHLLGLGATLSLHRDGAGSLATPEHLADLYAPALQTLITG</sequence>
<dbReference type="InterPro" id="IPR036271">
    <property type="entry name" value="Tet_transcr_reg_TetR-rel_C_sf"/>
</dbReference>
<dbReference type="Gene3D" id="1.10.357.10">
    <property type="entry name" value="Tetracycline Repressor, domain 2"/>
    <property type="match status" value="1"/>
</dbReference>
<evidence type="ECO:0000256" key="1">
    <source>
        <dbReference type="ARBA" id="ARBA00023125"/>
    </source>
</evidence>
<dbReference type="Pfam" id="PF17920">
    <property type="entry name" value="TetR_C_16"/>
    <property type="match status" value="1"/>
</dbReference>
<gene>
    <name evidence="5" type="ORF">ABZV61_28570</name>
</gene>
<dbReference type="InterPro" id="IPR001647">
    <property type="entry name" value="HTH_TetR"/>
</dbReference>
<evidence type="ECO:0000313" key="6">
    <source>
        <dbReference type="Proteomes" id="UP001550044"/>
    </source>
</evidence>
<name>A0ABV2UFP3_9ACTN</name>
<evidence type="ECO:0000256" key="2">
    <source>
        <dbReference type="PROSITE-ProRule" id="PRU00335"/>
    </source>
</evidence>
<feature type="DNA-binding region" description="H-T-H motif" evidence="2">
    <location>
        <begin position="44"/>
        <end position="63"/>
    </location>
</feature>
<keyword evidence="1 2" id="KW-0238">DNA-binding</keyword>
<dbReference type="PANTHER" id="PTHR30055">
    <property type="entry name" value="HTH-TYPE TRANSCRIPTIONAL REGULATOR RUTR"/>
    <property type="match status" value="1"/>
</dbReference>
<dbReference type="InterPro" id="IPR009057">
    <property type="entry name" value="Homeodomain-like_sf"/>
</dbReference>
<dbReference type="Pfam" id="PF00440">
    <property type="entry name" value="TetR_N"/>
    <property type="match status" value="1"/>
</dbReference>
<protein>
    <submittedName>
        <fullName evidence="5">TetR family transcriptional regulator</fullName>
    </submittedName>
</protein>
<dbReference type="Proteomes" id="UP001550044">
    <property type="component" value="Unassembled WGS sequence"/>
</dbReference>
<dbReference type="InterPro" id="IPR041678">
    <property type="entry name" value="TetR_C_16"/>
</dbReference>